<evidence type="ECO:0000313" key="2">
    <source>
        <dbReference type="EMBL" id="GBP19709.1"/>
    </source>
</evidence>
<comment type="caution">
    <text evidence="2">The sequence shown here is derived from an EMBL/GenBank/DDBJ whole genome shotgun (WGS) entry which is preliminary data.</text>
</comment>
<organism evidence="2 3">
    <name type="scientific">Eumeta variegata</name>
    <name type="common">Bagworm moth</name>
    <name type="synonym">Eumeta japonica</name>
    <dbReference type="NCBI Taxonomy" id="151549"/>
    <lineage>
        <taxon>Eukaryota</taxon>
        <taxon>Metazoa</taxon>
        <taxon>Ecdysozoa</taxon>
        <taxon>Arthropoda</taxon>
        <taxon>Hexapoda</taxon>
        <taxon>Insecta</taxon>
        <taxon>Pterygota</taxon>
        <taxon>Neoptera</taxon>
        <taxon>Endopterygota</taxon>
        <taxon>Lepidoptera</taxon>
        <taxon>Glossata</taxon>
        <taxon>Ditrysia</taxon>
        <taxon>Tineoidea</taxon>
        <taxon>Psychidae</taxon>
        <taxon>Oiketicinae</taxon>
        <taxon>Eumeta</taxon>
    </lineage>
</organism>
<dbReference type="EMBL" id="BGZK01000111">
    <property type="protein sequence ID" value="GBP19709.1"/>
    <property type="molecule type" value="Genomic_DNA"/>
</dbReference>
<proteinExistence type="predicted"/>
<accession>A0A4C1U096</accession>
<feature type="compositionally biased region" description="Low complexity" evidence="1">
    <location>
        <begin position="23"/>
        <end position="32"/>
    </location>
</feature>
<name>A0A4C1U096_EUMVA</name>
<reference evidence="2 3" key="1">
    <citation type="journal article" date="2019" name="Commun. Biol.">
        <title>The bagworm genome reveals a unique fibroin gene that provides high tensile strength.</title>
        <authorList>
            <person name="Kono N."/>
            <person name="Nakamura H."/>
            <person name="Ohtoshi R."/>
            <person name="Tomita M."/>
            <person name="Numata K."/>
            <person name="Arakawa K."/>
        </authorList>
    </citation>
    <scope>NUCLEOTIDE SEQUENCE [LARGE SCALE GENOMIC DNA]</scope>
</reference>
<protein>
    <submittedName>
        <fullName evidence="2">Uncharacterized protein</fullName>
    </submittedName>
</protein>
<feature type="compositionally biased region" description="Basic and acidic residues" evidence="1">
    <location>
        <begin position="13"/>
        <end position="22"/>
    </location>
</feature>
<dbReference type="Proteomes" id="UP000299102">
    <property type="component" value="Unassembled WGS sequence"/>
</dbReference>
<sequence length="105" mass="12008">MSGVFRSYKTRRDRHDTADSRTSKSSLDSVSTDLTLRSPRRLCISKVNYSPRTRQRVVDVAMDVQQVLKICVRVEIPHRESVSIEYNRSLSVVVCGCFKNVFVAL</sequence>
<evidence type="ECO:0000313" key="3">
    <source>
        <dbReference type="Proteomes" id="UP000299102"/>
    </source>
</evidence>
<gene>
    <name evidence="2" type="ORF">EVAR_8869_1</name>
</gene>
<evidence type="ECO:0000256" key="1">
    <source>
        <dbReference type="SAM" id="MobiDB-lite"/>
    </source>
</evidence>
<feature type="region of interest" description="Disordered" evidence="1">
    <location>
        <begin position="1"/>
        <end position="32"/>
    </location>
</feature>
<dbReference type="AlphaFoldDB" id="A0A4C1U096"/>
<keyword evidence="3" id="KW-1185">Reference proteome</keyword>